<evidence type="ECO:0000256" key="3">
    <source>
        <dbReference type="ARBA" id="ARBA00022737"/>
    </source>
</evidence>
<feature type="repeat" description="ANK" evidence="7">
    <location>
        <begin position="115"/>
        <end position="147"/>
    </location>
</feature>
<keyword evidence="8" id="KW-0012">Acyltransferase</keyword>
<feature type="repeat" description="ANK" evidence="7">
    <location>
        <begin position="181"/>
        <end position="214"/>
    </location>
</feature>
<gene>
    <name evidence="10" type="ORF">ECPE_LOCUS5910</name>
</gene>
<dbReference type="InterPro" id="IPR001594">
    <property type="entry name" value="Palmitoyltrfase_DHHC"/>
</dbReference>
<feature type="transmembrane region" description="Helical" evidence="8">
    <location>
        <begin position="337"/>
        <end position="358"/>
    </location>
</feature>
<dbReference type="InterPro" id="IPR036770">
    <property type="entry name" value="Ankyrin_rpt-contain_sf"/>
</dbReference>
<reference evidence="10 11" key="2">
    <citation type="submission" date="2018-11" db="EMBL/GenBank/DDBJ databases">
        <authorList>
            <consortium name="Pathogen Informatics"/>
        </authorList>
    </citation>
    <scope>NUCLEOTIDE SEQUENCE [LARGE SCALE GENOMIC DNA]</scope>
    <source>
        <strain evidence="10 11">Egypt</strain>
    </source>
</reference>
<feature type="transmembrane region" description="Helical" evidence="8">
    <location>
        <begin position="303"/>
        <end position="325"/>
    </location>
</feature>
<feature type="transmembrane region" description="Helical" evidence="8">
    <location>
        <begin position="398"/>
        <end position="416"/>
    </location>
</feature>
<dbReference type="PANTHER" id="PTHR24161:SF85">
    <property type="entry name" value="PALMITOYLTRANSFERASE HIP14"/>
    <property type="match status" value="1"/>
</dbReference>
<evidence type="ECO:0000256" key="4">
    <source>
        <dbReference type="ARBA" id="ARBA00022989"/>
    </source>
</evidence>
<proteinExistence type="inferred from homology"/>
<evidence type="ECO:0000313" key="12">
    <source>
        <dbReference type="WBParaSite" id="ECPE_0000592301-mRNA-1"/>
    </source>
</evidence>
<dbReference type="Pfam" id="PF01529">
    <property type="entry name" value="DHHC"/>
    <property type="match status" value="1"/>
</dbReference>
<feature type="domain" description="Palmitoyltransferase DHHC" evidence="9">
    <location>
        <begin position="479"/>
        <end position="613"/>
    </location>
</feature>
<dbReference type="GO" id="GO:0016020">
    <property type="term" value="C:membrane"/>
    <property type="evidence" value="ECO:0007669"/>
    <property type="project" value="UniProtKB-SubCell"/>
</dbReference>
<dbReference type="PANTHER" id="PTHR24161">
    <property type="entry name" value="ANK_REP_REGION DOMAIN-CONTAINING PROTEIN-RELATED"/>
    <property type="match status" value="1"/>
</dbReference>
<dbReference type="GO" id="GO:0019706">
    <property type="term" value="F:protein-cysteine S-palmitoyltransferase activity"/>
    <property type="evidence" value="ECO:0007669"/>
    <property type="project" value="UniProtKB-EC"/>
</dbReference>
<keyword evidence="5 7" id="KW-0040">ANK repeat</keyword>
<sequence>MCSSVRSSIPEFLTSAAPLYPVDPSHQTAPTESKEDYSDWPIVKAVQYGILSRVVDLVEPKLAPDGSLLSAGFDVNQLDDEGVSLLHWAAINNRMSIVRYLLSKGAFVDRLGGHLAATPLHWAIRQSHLSMVHLLMRHGADPTIQDNTGLPCIHVAVQIGSVPIIAYLLAKGVDVDSRDGSGLTPLLVACMHSRSADVFRLLIAWGASLHLTDSRGNAATHYAVNFTNVPAILALDKAGADWSLVNGEGKTASEVRQVPWLTERVRTMAAIQARARSPSSDRLSRLRWSDLPHSPKWRFRVTISIPPVLLLLSVLLLCCDMAYALQYMRITSSRSIWLGYTVKFFLFNTFAFFCRRLLNIFSDHRSQIILLFSLATSTTVLLTITYLVHVAPSVPGHWFLHFTFLLCVTGLWVTFIQCVHNDPGYVTAVAKDSRQLAIIQLVDEAMHELDSASAGQPGSASAGTTPVGSNPNVLANPLERFCTTCLVQKPLRSKHCSSCDRCVARFDHHCPWVYNCVGVDNHRCFLLYLIFTSSSCALFVLGAWVHFAEVSYCQPVSDQPNWAVYLSTYLTCSTWTLFCAINASFYSFWTCLLLGSQLYQMIWLNTTTNERINVDRYVEFAGGLSLSQSGQFTHQHNASPYNRGPRRNLLDLLGLGGYAGPNPIDWRRVYTLNQLNGADLAQADCALERGLSTGSLWHRKKTHSAGASEMLHA</sequence>
<dbReference type="Gene3D" id="1.25.40.20">
    <property type="entry name" value="Ankyrin repeat-containing domain"/>
    <property type="match status" value="1"/>
</dbReference>
<evidence type="ECO:0000256" key="1">
    <source>
        <dbReference type="ARBA" id="ARBA00004141"/>
    </source>
</evidence>
<name>A0A183AG25_9TREM</name>
<dbReference type="PROSITE" id="PS50297">
    <property type="entry name" value="ANK_REP_REGION"/>
    <property type="match status" value="4"/>
</dbReference>
<dbReference type="Pfam" id="PF12796">
    <property type="entry name" value="Ank_2"/>
    <property type="match status" value="2"/>
</dbReference>
<keyword evidence="8" id="KW-0808">Transferase</keyword>
<evidence type="ECO:0000313" key="11">
    <source>
        <dbReference type="Proteomes" id="UP000272942"/>
    </source>
</evidence>
<feature type="transmembrane region" description="Helical" evidence="8">
    <location>
        <begin position="525"/>
        <end position="547"/>
    </location>
</feature>
<evidence type="ECO:0000259" key="9">
    <source>
        <dbReference type="Pfam" id="PF01529"/>
    </source>
</evidence>
<comment type="similarity">
    <text evidence="8">Belongs to the DHHC palmitoyltransferase family.</text>
</comment>
<feature type="transmembrane region" description="Helical" evidence="8">
    <location>
        <begin position="370"/>
        <end position="392"/>
    </location>
</feature>
<evidence type="ECO:0000256" key="7">
    <source>
        <dbReference type="PROSITE-ProRule" id="PRU00023"/>
    </source>
</evidence>
<comment type="subcellular location">
    <subcellularLocation>
        <location evidence="1">Membrane</location>
        <topology evidence="1">Multi-pass membrane protein</topology>
    </subcellularLocation>
</comment>
<dbReference type="EMBL" id="UZAN01042824">
    <property type="protein sequence ID" value="VDP76883.1"/>
    <property type="molecule type" value="Genomic_DNA"/>
</dbReference>
<evidence type="ECO:0000313" key="10">
    <source>
        <dbReference type="EMBL" id="VDP76883.1"/>
    </source>
</evidence>
<dbReference type="SMART" id="SM00248">
    <property type="entry name" value="ANK"/>
    <property type="match status" value="5"/>
</dbReference>
<dbReference type="SUPFAM" id="SSF48403">
    <property type="entry name" value="Ankyrin repeat"/>
    <property type="match status" value="1"/>
</dbReference>
<feature type="repeat" description="ANK" evidence="7">
    <location>
        <begin position="81"/>
        <end position="113"/>
    </location>
</feature>
<accession>A0A183AG25</accession>
<keyword evidence="6 8" id="KW-0472">Membrane</keyword>
<evidence type="ECO:0000256" key="6">
    <source>
        <dbReference type="ARBA" id="ARBA00023136"/>
    </source>
</evidence>
<protein>
    <recommendedName>
        <fullName evidence="8">Palmitoyltransferase</fullName>
        <ecNumber evidence="8">2.3.1.225</ecNumber>
    </recommendedName>
</protein>
<keyword evidence="2 8" id="KW-0812">Transmembrane</keyword>
<evidence type="ECO:0000256" key="8">
    <source>
        <dbReference type="RuleBase" id="RU079119"/>
    </source>
</evidence>
<dbReference type="PROSITE" id="PS50088">
    <property type="entry name" value="ANK_REPEAT"/>
    <property type="match status" value="4"/>
</dbReference>
<dbReference type="OrthoDB" id="6781668at2759"/>
<feature type="transmembrane region" description="Helical" evidence="8">
    <location>
        <begin position="567"/>
        <end position="594"/>
    </location>
</feature>
<reference evidence="12" key="1">
    <citation type="submission" date="2016-06" db="UniProtKB">
        <authorList>
            <consortium name="WormBaseParasite"/>
        </authorList>
    </citation>
    <scope>IDENTIFICATION</scope>
</reference>
<dbReference type="Proteomes" id="UP000272942">
    <property type="component" value="Unassembled WGS sequence"/>
</dbReference>
<dbReference type="PROSITE" id="PS50216">
    <property type="entry name" value="DHHC"/>
    <property type="match status" value="1"/>
</dbReference>
<evidence type="ECO:0000256" key="2">
    <source>
        <dbReference type="ARBA" id="ARBA00022692"/>
    </source>
</evidence>
<dbReference type="InterPro" id="IPR002110">
    <property type="entry name" value="Ankyrin_rpt"/>
</dbReference>
<keyword evidence="4 8" id="KW-1133">Transmembrane helix</keyword>
<dbReference type="EC" id="2.3.1.225" evidence="8"/>
<comment type="catalytic activity">
    <reaction evidence="8">
        <text>L-cysteinyl-[protein] + hexadecanoyl-CoA = S-hexadecanoyl-L-cysteinyl-[protein] + CoA</text>
        <dbReference type="Rhea" id="RHEA:36683"/>
        <dbReference type="Rhea" id="RHEA-COMP:10131"/>
        <dbReference type="Rhea" id="RHEA-COMP:11032"/>
        <dbReference type="ChEBI" id="CHEBI:29950"/>
        <dbReference type="ChEBI" id="CHEBI:57287"/>
        <dbReference type="ChEBI" id="CHEBI:57379"/>
        <dbReference type="ChEBI" id="CHEBI:74151"/>
        <dbReference type="EC" id="2.3.1.225"/>
    </reaction>
</comment>
<comment type="domain">
    <text evidence="8">The DHHC domain is required for palmitoyltransferase activity.</text>
</comment>
<organism evidence="12">
    <name type="scientific">Echinostoma caproni</name>
    <dbReference type="NCBI Taxonomy" id="27848"/>
    <lineage>
        <taxon>Eukaryota</taxon>
        <taxon>Metazoa</taxon>
        <taxon>Spiralia</taxon>
        <taxon>Lophotrochozoa</taxon>
        <taxon>Platyhelminthes</taxon>
        <taxon>Trematoda</taxon>
        <taxon>Digenea</taxon>
        <taxon>Plagiorchiida</taxon>
        <taxon>Echinostomata</taxon>
        <taxon>Echinostomatoidea</taxon>
        <taxon>Echinostomatidae</taxon>
        <taxon>Echinostoma</taxon>
    </lineage>
</organism>
<dbReference type="WBParaSite" id="ECPE_0000592301-mRNA-1">
    <property type="protein sequence ID" value="ECPE_0000592301-mRNA-1"/>
    <property type="gene ID" value="ECPE_0000592301"/>
</dbReference>
<keyword evidence="3" id="KW-0677">Repeat</keyword>
<dbReference type="AlphaFoldDB" id="A0A183AG25"/>
<feature type="repeat" description="ANK" evidence="7">
    <location>
        <begin position="148"/>
        <end position="180"/>
    </location>
</feature>
<evidence type="ECO:0000256" key="5">
    <source>
        <dbReference type="ARBA" id="ARBA00023043"/>
    </source>
</evidence>
<keyword evidence="11" id="KW-1185">Reference proteome</keyword>